<organism evidence="1 2">
    <name type="scientific">Mycena venus</name>
    <dbReference type="NCBI Taxonomy" id="2733690"/>
    <lineage>
        <taxon>Eukaryota</taxon>
        <taxon>Fungi</taxon>
        <taxon>Dikarya</taxon>
        <taxon>Basidiomycota</taxon>
        <taxon>Agaricomycotina</taxon>
        <taxon>Agaricomycetes</taxon>
        <taxon>Agaricomycetidae</taxon>
        <taxon>Agaricales</taxon>
        <taxon>Marasmiineae</taxon>
        <taxon>Mycenaceae</taxon>
        <taxon>Mycena</taxon>
    </lineage>
</organism>
<comment type="caution">
    <text evidence="1">The sequence shown here is derived from an EMBL/GenBank/DDBJ whole genome shotgun (WGS) entry which is preliminary data.</text>
</comment>
<dbReference type="EMBL" id="JACAZI010000040">
    <property type="protein sequence ID" value="KAF7326760.1"/>
    <property type="molecule type" value="Genomic_DNA"/>
</dbReference>
<keyword evidence="2" id="KW-1185">Reference proteome</keyword>
<accession>A0A8H6TZS9</accession>
<gene>
    <name evidence="1" type="ORF">MVEN_02595000</name>
</gene>
<dbReference type="OrthoDB" id="3038000at2759"/>
<reference evidence="1" key="1">
    <citation type="submission" date="2020-05" db="EMBL/GenBank/DDBJ databases">
        <title>Mycena genomes resolve the evolution of fungal bioluminescence.</title>
        <authorList>
            <person name="Tsai I.J."/>
        </authorList>
    </citation>
    <scope>NUCLEOTIDE SEQUENCE</scope>
    <source>
        <strain evidence="1">CCC161011</strain>
    </source>
</reference>
<dbReference type="AlphaFoldDB" id="A0A8H6TZS9"/>
<evidence type="ECO:0008006" key="3">
    <source>
        <dbReference type="Google" id="ProtNLM"/>
    </source>
</evidence>
<proteinExistence type="predicted"/>
<name>A0A8H6TZS9_9AGAR</name>
<evidence type="ECO:0000313" key="1">
    <source>
        <dbReference type="EMBL" id="KAF7326760.1"/>
    </source>
</evidence>
<evidence type="ECO:0000313" key="2">
    <source>
        <dbReference type="Proteomes" id="UP000620124"/>
    </source>
</evidence>
<dbReference type="Proteomes" id="UP000620124">
    <property type="component" value="Unassembled WGS sequence"/>
</dbReference>
<protein>
    <recommendedName>
        <fullName evidence="3">Protein kinase domain-containing protein</fullName>
    </recommendedName>
</protein>
<sequence>MDNDTHTAWTEPTSRSDMDVLERSCHAAVFNTSARDINMVGCITTSNFTFTTAPATSSDFRRIPLGDIDLRHEICGNYGTGVTDLQRERAYVRRVYSASVEGRKSRVTVAMYQGDGAEEQWQQAITKHSHPNIVQIWGTAKSANMHATIFHGDLIPLQQILDLYHHSHFLTVYIYACSVFVRVP</sequence>